<dbReference type="RefSeq" id="WP_088708610.1">
    <property type="nucleotide sequence ID" value="NZ_LSTO01000001.1"/>
</dbReference>
<evidence type="ECO:0000313" key="2">
    <source>
        <dbReference type="EMBL" id="OWW21765.1"/>
    </source>
</evidence>
<reference evidence="2 3" key="1">
    <citation type="submission" date="2016-02" db="EMBL/GenBank/DDBJ databases">
        <authorList>
            <person name="Wen L."/>
            <person name="He K."/>
            <person name="Yang H."/>
        </authorList>
    </citation>
    <scope>NUCLEOTIDE SEQUENCE [LARGE SCALE GENOMIC DNA]</scope>
    <source>
        <strain evidence="2 3">TSA40</strain>
    </source>
</reference>
<dbReference type="OrthoDB" id="5294090at2"/>
<dbReference type="PANTHER" id="PTHR14859">
    <property type="entry name" value="CALCOFLUOR WHITE HYPERSENSITIVE PROTEIN PRECURSOR"/>
    <property type="match status" value="1"/>
</dbReference>
<dbReference type="GO" id="GO:0006506">
    <property type="term" value="P:GPI anchor biosynthetic process"/>
    <property type="evidence" value="ECO:0007669"/>
    <property type="project" value="TreeGrafter"/>
</dbReference>
<dbReference type="SUPFAM" id="SSF56219">
    <property type="entry name" value="DNase I-like"/>
    <property type="match status" value="1"/>
</dbReference>
<evidence type="ECO:0000313" key="3">
    <source>
        <dbReference type="Proteomes" id="UP000197535"/>
    </source>
</evidence>
<dbReference type="GO" id="GO:0016020">
    <property type="term" value="C:membrane"/>
    <property type="evidence" value="ECO:0007669"/>
    <property type="project" value="GOC"/>
</dbReference>
<organism evidence="2 3">
    <name type="scientific">Noviherbaspirillum denitrificans</name>
    <dbReference type="NCBI Taxonomy" id="1968433"/>
    <lineage>
        <taxon>Bacteria</taxon>
        <taxon>Pseudomonadati</taxon>
        <taxon>Pseudomonadota</taxon>
        <taxon>Betaproteobacteria</taxon>
        <taxon>Burkholderiales</taxon>
        <taxon>Oxalobacteraceae</taxon>
        <taxon>Noviherbaspirillum</taxon>
    </lineage>
</organism>
<dbReference type="PANTHER" id="PTHR14859:SF0">
    <property type="entry name" value="ENDONUCLEASE_EXONUCLEASE_PHOSPHATASE FAMILY PROTEIN, EXPRESSED"/>
    <property type="match status" value="1"/>
</dbReference>
<dbReference type="InterPro" id="IPR036691">
    <property type="entry name" value="Endo/exonu/phosph_ase_sf"/>
</dbReference>
<dbReference type="Proteomes" id="UP000197535">
    <property type="component" value="Unassembled WGS sequence"/>
</dbReference>
<protein>
    <recommendedName>
        <fullName evidence="1">Endonuclease/exonuclease/phosphatase domain-containing protein</fullName>
    </recommendedName>
</protein>
<sequence length="288" mass="31405">MHVKVLSWNIQWGRGAEGRVDLDRIASETRRIADADVICLQEVSAGYPDLPGCDGSDQFAALAARFPDYHAIAGAATDVAGPSMLRRLFGNMILSRYPVLRIGRQLLPWPSSPGVPSMQRIALEATLDTPLGPIRVTSTHLEYYSLEQRLAQVQRLRELHKEAVGHMRSTVSLQQVSAPFMAAPRAAAAILAGDFNFTPDSQEFSEMTALFDGGIPPYVDAWGRAHPGAAHVPTLGVHDKQQWPGPPFTTDFIFVSEDLAGLVDDVRVDSATTASDHQPVLLTLRQTT</sequence>
<name>A0A254TGW5_9BURK</name>
<evidence type="ECO:0000259" key="1">
    <source>
        <dbReference type="Pfam" id="PF03372"/>
    </source>
</evidence>
<accession>A0A254TGW5</accession>
<dbReference type="Pfam" id="PF03372">
    <property type="entry name" value="Exo_endo_phos"/>
    <property type="match status" value="1"/>
</dbReference>
<dbReference type="InterPro" id="IPR005135">
    <property type="entry name" value="Endo/exonuclease/phosphatase"/>
</dbReference>
<dbReference type="GO" id="GO:0003824">
    <property type="term" value="F:catalytic activity"/>
    <property type="evidence" value="ECO:0007669"/>
    <property type="project" value="InterPro"/>
</dbReference>
<dbReference type="Gene3D" id="3.60.10.10">
    <property type="entry name" value="Endonuclease/exonuclease/phosphatase"/>
    <property type="match status" value="1"/>
</dbReference>
<feature type="domain" description="Endonuclease/exonuclease/phosphatase" evidence="1">
    <location>
        <begin position="6"/>
        <end position="277"/>
    </location>
</feature>
<dbReference type="EMBL" id="LSTO01000001">
    <property type="protein sequence ID" value="OWW21765.1"/>
    <property type="molecule type" value="Genomic_DNA"/>
</dbReference>
<comment type="caution">
    <text evidence="2">The sequence shown here is derived from an EMBL/GenBank/DDBJ whole genome shotgun (WGS) entry which is preliminary data.</text>
</comment>
<dbReference type="InterPro" id="IPR051916">
    <property type="entry name" value="GPI-anchor_lipid_remodeler"/>
</dbReference>
<dbReference type="AlphaFoldDB" id="A0A254TGW5"/>
<gene>
    <name evidence="2" type="ORF">AYR66_21995</name>
</gene>
<proteinExistence type="predicted"/>
<keyword evidence="3" id="KW-1185">Reference proteome</keyword>